<protein>
    <submittedName>
        <fullName evidence="10">Small conductance mechanosensitive channel</fullName>
    </submittedName>
</protein>
<evidence type="ECO:0000313" key="11">
    <source>
        <dbReference type="Proteomes" id="UP000245793"/>
    </source>
</evidence>
<dbReference type="Proteomes" id="UP000245793">
    <property type="component" value="Unassembled WGS sequence"/>
</dbReference>
<gene>
    <name evidence="10" type="ORF">C7381_101281</name>
</gene>
<organism evidence="10 11">
    <name type="scientific">Ezakiella coagulans</name>
    <dbReference type="NCBI Taxonomy" id="46507"/>
    <lineage>
        <taxon>Bacteria</taxon>
        <taxon>Bacillati</taxon>
        <taxon>Bacillota</taxon>
        <taxon>Tissierellia</taxon>
        <taxon>Ezakiella</taxon>
    </lineage>
</organism>
<dbReference type="InterPro" id="IPR045276">
    <property type="entry name" value="YbiO_bact"/>
</dbReference>
<keyword evidence="3" id="KW-1003">Cell membrane</keyword>
<feature type="transmembrane region" description="Helical" evidence="7">
    <location>
        <begin position="64"/>
        <end position="88"/>
    </location>
</feature>
<dbReference type="EMBL" id="QEKV01000001">
    <property type="protein sequence ID" value="PVY95752.1"/>
    <property type="molecule type" value="Genomic_DNA"/>
</dbReference>
<dbReference type="SUPFAM" id="SSF82689">
    <property type="entry name" value="Mechanosensitive channel protein MscS (YggB), C-terminal domain"/>
    <property type="match status" value="1"/>
</dbReference>
<dbReference type="Pfam" id="PF00924">
    <property type="entry name" value="MS_channel_2nd"/>
    <property type="match status" value="1"/>
</dbReference>
<reference evidence="10 11" key="1">
    <citation type="submission" date="2018-04" db="EMBL/GenBank/DDBJ databases">
        <title>Genomic Encyclopedia of Type Strains, Phase IV (KMG-IV): sequencing the most valuable type-strain genomes for metagenomic binning, comparative biology and taxonomic classification.</title>
        <authorList>
            <person name="Goeker M."/>
        </authorList>
    </citation>
    <scope>NUCLEOTIDE SEQUENCE [LARGE SCALE GENOMIC DNA]</scope>
    <source>
        <strain evidence="10 11">DSM 20705</strain>
    </source>
</reference>
<evidence type="ECO:0000256" key="4">
    <source>
        <dbReference type="ARBA" id="ARBA00022692"/>
    </source>
</evidence>
<dbReference type="InterPro" id="IPR011014">
    <property type="entry name" value="MscS_channel_TM-2"/>
</dbReference>
<evidence type="ECO:0000313" key="10">
    <source>
        <dbReference type="EMBL" id="PVY95752.1"/>
    </source>
</evidence>
<proteinExistence type="inferred from homology"/>
<accession>A0A2U1E7B2</accession>
<dbReference type="InterPro" id="IPR011066">
    <property type="entry name" value="MscS_channel_C_sf"/>
</dbReference>
<comment type="caution">
    <text evidence="10">The sequence shown here is derived from an EMBL/GenBank/DDBJ whole genome shotgun (WGS) entry which is preliminary data.</text>
</comment>
<keyword evidence="11" id="KW-1185">Reference proteome</keyword>
<sequence length="282" mass="31466">MEVLKSFLLNENGKLKFYSKVMLVVGLLIVSFFIVRMVQKVILKSIKKRFKTLHGPEGKRFQTLISLIESLTKTLILIIWFFATISIFGIDAKGLVATAGIGGLAIGLAAKTFIEDFISGIFILAENVFNIGDYVSIAGKEGVVVDVGLRITVIKDFNGELHTIPNNLIKIVTNRSKNIQRALVEVQISYESDLAKAKELLTKGLAEKFEGAKSVIEAPILQAPVELMDSGVLLRVVAYTVPGEQWRIEREMREEIKNILDRNNIEIPYNKMDINLKTDKDA</sequence>
<dbReference type="GO" id="GO:0008381">
    <property type="term" value="F:mechanosensitive monoatomic ion channel activity"/>
    <property type="evidence" value="ECO:0007669"/>
    <property type="project" value="InterPro"/>
</dbReference>
<dbReference type="AlphaFoldDB" id="A0A2U1E7B2"/>
<dbReference type="GO" id="GO:0005886">
    <property type="term" value="C:plasma membrane"/>
    <property type="evidence" value="ECO:0007669"/>
    <property type="project" value="UniProtKB-SubCell"/>
</dbReference>
<feature type="transmembrane region" description="Helical" evidence="7">
    <location>
        <begin position="94"/>
        <end position="114"/>
    </location>
</feature>
<feature type="domain" description="Mechanosensitive ion channel MscS C-terminal" evidence="9">
    <location>
        <begin position="184"/>
        <end position="267"/>
    </location>
</feature>
<evidence type="ECO:0000259" key="9">
    <source>
        <dbReference type="Pfam" id="PF21082"/>
    </source>
</evidence>
<dbReference type="RefSeq" id="WP_116479641.1">
    <property type="nucleotide sequence ID" value="NZ_QEKV01000001.1"/>
</dbReference>
<dbReference type="Gene3D" id="3.30.70.100">
    <property type="match status" value="1"/>
</dbReference>
<dbReference type="InterPro" id="IPR049278">
    <property type="entry name" value="MS_channel_C"/>
</dbReference>
<evidence type="ECO:0000256" key="2">
    <source>
        <dbReference type="ARBA" id="ARBA00008017"/>
    </source>
</evidence>
<evidence type="ECO:0000256" key="1">
    <source>
        <dbReference type="ARBA" id="ARBA00004651"/>
    </source>
</evidence>
<keyword evidence="4 7" id="KW-0812">Transmembrane</keyword>
<dbReference type="PANTHER" id="PTHR30460:SF0">
    <property type="entry name" value="MODERATE CONDUCTANCE MECHANOSENSITIVE CHANNEL YBIO"/>
    <property type="match status" value="1"/>
</dbReference>
<feature type="transmembrane region" description="Helical" evidence="7">
    <location>
        <begin position="20"/>
        <end position="43"/>
    </location>
</feature>
<dbReference type="Gene3D" id="2.30.30.60">
    <property type="match status" value="1"/>
</dbReference>
<comment type="similarity">
    <text evidence="2">Belongs to the MscS (TC 1.A.23) family.</text>
</comment>
<dbReference type="Gene3D" id="1.10.287.1260">
    <property type="match status" value="1"/>
</dbReference>
<dbReference type="InterPro" id="IPR006685">
    <property type="entry name" value="MscS_channel_2nd"/>
</dbReference>
<dbReference type="SUPFAM" id="SSF50182">
    <property type="entry name" value="Sm-like ribonucleoproteins"/>
    <property type="match status" value="1"/>
</dbReference>
<dbReference type="Pfam" id="PF21082">
    <property type="entry name" value="MS_channel_3rd"/>
    <property type="match status" value="1"/>
</dbReference>
<dbReference type="InterPro" id="IPR023408">
    <property type="entry name" value="MscS_beta-dom_sf"/>
</dbReference>
<dbReference type="SUPFAM" id="SSF82861">
    <property type="entry name" value="Mechanosensitive channel protein MscS (YggB), transmembrane region"/>
    <property type="match status" value="1"/>
</dbReference>
<evidence type="ECO:0000256" key="3">
    <source>
        <dbReference type="ARBA" id="ARBA00022475"/>
    </source>
</evidence>
<evidence type="ECO:0000259" key="8">
    <source>
        <dbReference type="Pfam" id="PF00924"/>
    </source>
</evidence>
<feature type="domain" description="Mechanosensitive ion channel MscS" evidence="8">
    <location>
        <begin position="113"/>
        <end position="178"/>
    </location>
</feature>
<keyword evidence="6 7" id="KW-0472">Membrane</keyword>
<evidence type="ECO:0000256" key="6">
    <source>
        <dbReference type="ARBA" id="ARBA00023136"/>
    </source>
</evidence>
<evidence type="ECO:0000256" key="5">
    <source>
        <dbReference type="ARBA" id="ARBA00022989"/>
    </source>
</evidence>
<name>A0A2U1E7B2_9FIRM</name>
<comment type="subcellular location">
    <subcellularLocation>
        <location evidence="1">Cell membrane</location>
        <topology evidence="1">Multi-pass membrane protein</topology>
    </subcellularLocation>
</comment>
<evidence type="ECO:0000256" key="7">
    <source>
        <dbReference type="SAM" id="Phobius"/>
    </source>
</evidence>
<keyword evidence="5 7" id="KW-1133">Transmembrane helix</keyword>
<dbReference type="InterPro" id="IPR010920">
    <property type="entry name" value="LSM_dom_sf"/>
</dbReference>
<dbReference type="PANTHER" id="PTHR30460">
    <property type="entry name" value="MODERATE CONDUCTANCE MECHANOSENSITIVE CHANNEL YBIO"/>
    <property type="match status" value="1"/>
</dbReference>